<dbReference type="InterPro" id="IPR006442">
    <property type="entry name" value="Antitoxin_Phd/YefM"/>
</dbReference>
<dbReference type="NCBIfam" id="TIGR01552">
    <property type="entry name" value="phd_fam"/>
    <property type="match status" value="1"/>
</dbReference>
<organism evidence="3 4">
    <name type="scientific">Acinetobacter baylyi</name>
    <dbReference type="NCBI Taxonomy" id="202950"/>
    <lineage>
        <taxon>Bacteria</taxon>
        <taxon>Pseudomonadati</taxon>
        <taxon>Pseudomonadota</taxon>
        <taxon>Gammaproteobacteria</taxon>
        <taxon>Moraxellales</taxon>
        <taxon>Moraxellaceae</taxon>
        <taxon>Acinetobacter</taxon>
    </lineage>
</organism>
<keyword evidence="4" id="KW-1185">Reference proteome</keyword>
<dbReference type="PANTHER" id="PTHR33713:SF6">
    <property type="entry name" value="ANTITOXIN YEFM"/>
    <property type="match status" value="1"/>
</dbReference>
<dbReference type="Proteomes" id="UP001233360">
    <property type="component" value="Unassembled WGS sequence"/>
</dbReference>
<protein>
    <recommendedName>
        <fullName evidence="2">Antitoxin</fullName>
    </recommendedName>
</protein>
<dbReference type="Gene3D" id="3.40.1620.10">
    <property type="entry name" value="YefM-like domain"/>
    <property type="match status" value="1"/>
</dbReference>
<dbReference type="EMBL" id="JAUTBK010000001">
    <property type="protein sequence ID" value="MDQ1207087.1"/>
    <property type="molecule type" value="Genomic_DNA"/>
</dbReference>
<dbReference type="Gene3D" id="6.10.250.330">
    <property type="match status" value="1"/>
</dbReference>
<comment type="caution">
    <text evidence="3">The sequence shown here is derived from an EMBL/GenBank/DDBJ whole genome shotgun (WGS) entry which is preliminary data.</text>
</comment>
<dbReference type="RefSeq" id="WP_307001039.1">
    <property type="nucleotide sequence ID" value="NZ_JAUTBK010000001.1"/>
</dbReference>
<dbReference type="InterPro" id="IPR051405">
    <property type="entry name" value="phD/YefM_antitoxin"/>
</dbReference>
<dbReference type="PANTHER" id="PTHR33713">
    <property type="entry name" value="ANTITOXIN YAFN-RELATED"/>
    <property type="match status" value="1"/>
</dbReference>
<evidence type="ECO:0000313" key="3">
    <source>
        <dbReference type="EMBL" id="MDQ1207087.1"/>
    </source>
</evidence>
<dbReference type="SUPFAM" id="SSF143120">
    <property type="entry name" value="YefM-like"/>
    <property type="match status" value="1"/>
</dbReference>
<proteinExistence type="inferred from homology"/>
<evidence type="ECO:0000256" key="1">
    <source>
        <dbReference type="ARBA" id="ARBA00009981"/>
    </source>
</evidence>
<reference evidence="3 4" key="1">
    <citation type="submission" date="2023-07" db="EMBL/GenBank/DDBJ databases">
        <title>Functional and genomic diversity of the sorghum phyllosphere microbiome.</title>
        <authorList>
            <person name="Shade A."/>
        </authorList>
    </citation>
    <scope>NUCLEOTIDE SEQUENCE [LARGE SCALE GENOMIC DNA]</scope>
    <source>
        <strain evidence="3 4">SORGH_AS_0887</strain>
    </source>
</reference>
<dbReference type="InterPro" id="IPR036165">
    <property type="entry name" value="YefM-like_sf"/>
</dbReference>
<comment type="function">
    <text evidence="2">Antitoxin component of a type II toxin-antitoxin (TA) system.</text>
</comment>
<gene>
    <name evidence="3" type="ORF">QE380_000010</name>
</gene>
<evidence type="ECO:0000313" key="4">
    <source>
        <dbReference type="Proteomes" id="UP001233360"/>
    </source>
</evidence>
<comment type="similarity">
    <text evidence="1 2">Belongs to the phD/YefM antitoxin family.</text>
</comment>
<evidence type="ECO:0000256" key="2">
    <source>
        <dbReference type="RuleBase" id="RU362080"/>
    </source>
</evidence>
<name>A0ABU0URB9_ACIBI</name>
<accession>A0ABU0URB9</accession>
<dbReference type="Pfam" id="PF02604">
    <property type="entry name" value="PhdYeFM_antitox"/>
    <property type="match status" value="1"/>
</dbReference>
<sequence>MKVYNYSEAENNLKSVLDGVFDDADTALITRKEGQHAVLMTQNHYESLMETLYLLSSPANAARLNQSIVEFYSGKSIQHDLLLDENQTTNRNSIE</sequence>